<evidence type="ECO:0000256" key="2">
    <source>
        <dbReference type="PIRNR" id="PIRNR000972"/>
    </source>
</evidence>
<dbReference type="EC" id="3.1.6.1" evidence="2"/>
<dbReference type="InterPro" id="IPR000917">
    <property type="entry name" value="Sulfatase_N"/>
</dbReference>
<comment type="PTM">
    <text evidence="3">The conversion to 3-oxoalanine (also known as C-formylglycine, FGly), of a serine or cysteine residue in prokaryotes and of a cysteine residue in eukaryotes, is critical for catalytic activity.</text>
</comment>
<gene>
    <name evidence="5" type="ORF">EJ04DRAFT_546432</name>
</gene>
<evidence type="ECO:0000313" key="6">
    <source>
        <dbReference type="Proteomes" id="UP000799444"/>
    </source>
</evidence>
<dbReference type="AlphaFoldDB" id="A0A9P4QQS4"/>
<feature type="modified residue" description="3-oxoalanine (Cys)" evidence="3">
    <location>
        <position position="64"/>
    </location>
</feature>
<dbReference type="InterPro" id="IPR017850">
    <property type="entry name" value="Alkaline_phosphatase_core_sf"/>
</dbReference>
<dbReference type="InterPro" id="IPR012083">
    <property type="entry name" value="Arylsulfatase"/>
</dbReference>
<dbReference type="GO" id="GO:0018958">
    <property type="term" value="P:phenol-containing compound metabolic process"/>
    <property type="evidence" value="ECO:0007669"/>
    <property type="project" value="InterPro"/>
</dbReference>
<dbReference type="OrthoDB" id="96314at2759"/>
<reference evidence="5" key="1">
    <citation type="journal article" date="2020" name="Stud. Mycol.">
        <title>101 Dothideomycetes genomes: a test case for predicting lifestyles and emergence of pathogens.</title>
        <authorList>
            <person name="Haridas S."/>
            <person name="Albert R."/>
            <person name="Binder M."/>
            <person name="Bloem J."/>
            <person name="Labutti K."/>
            <person name="Salamov A."/>
            <person name="Andreopoulos B."/>
            <person name="Baker S."/>
            <person name="Barry K."/>
            <person name="Bills G."/>
            <person name="Bluhm B."/>
            <person name="Cannon C."/>
            <person name="Castanera R."/>
            <person name="Culley D."/>
            <person name="Daum C."/>
            <person name="Ezra D."/>
            <person name="Gonzalez J."/>
            <person name="Henrissat B."/>
            <person name="Kuo A."/>
            <person name="Liang C."/>
            <person name="Lipzen A."/>
            <person name="Lutzoni F."/>
            <person name="Magnuson J."/>
            <person name="Mondo S."/>
            <person name="Nolan M."/>
            <person name="Ohm R."/>
            <person name="Pangilinan J."/>
            <person name="Park H.-J."/>
            <person name="Ramirez L."/>
            <person name="Alfaro M."/>
            <person name="Sun H."/>
            <person name="Tritt A."/>
            <person name="Yoshinaga Y."/>
            <person name="Zwiers L.-H."/>
            <person name="Turgeon B."/>
            <person name="Goodwin S."/>
            <person name="Spatafora J."/>
            <person name="Crous P."/>
            <person name="Grigoriev I."/>
        </authorList>
    </citation>
    <scope>NUCLEOTIDE SEQUENCE</scope>
    <source>
        <strain evidence="5">CBS 125425</strain>
    </source>
</reference>
<dbReference type="SUPFAM" id="SSF53649">
    <property type="entry name" value="Alkaline phosphatase-like"/>
    <property type="match status" value="1"/>
</dbReference>
<dbReference type="Proteomes" id="UP000799444">
    <property type="component" value="Unassembled WGS sequence"/>
</dbReference>
<dbReference type="PIRSF" id="PIRSF000972">
    <property type="entry name" value="Arylsulf_plant"/>
    <property type="match status" value="1"/>
</dbReference>
<dbReference type="GO" id="GO:0008449">
    <property type="term" value="F:N-acetylglucosamine-6-sulfatase activity"/>
    <property type="evidence" value="ECO:0007669"/>
    <property type="project" value="TreeGrafter"/>
</dbReference>
<name>A0A9P4QQS4_9PLEO</name>
<keyword evidence="6" id="KW-1185">Reference proteome</keyword>
<comment type="similarity">
    <text evidence="1 2">Belongs to the sulfatase family.</text>
</comment>
<proteinExistence type="inferred from homology"/>
<keyword evidence="2" id="KW-0378">Hydrolase</keyword>
<dbReference type="GO" id="GO:0005539">
    <property type="term" value="F:glycosaminoglycan binding"/>
    <property type="evidence" value="ECO:0007669"/>
    <property type="project" value="TreeGrafter"/>
</dbReference>
<evidence type="ECO:0000256" key="1">
    <source>
        <dbReference type="ARBA" id="ARBA00008779"/>
    </source>
</evidence>
<protein>
    <recommendedName>
        <fullName evidence="2">Arylsulfatase</fullName>
        <shortName evidence="2">AS</shortName>
        <ecNumber evidence="2">3.1.6.1</ecNumber>
    </recommendedName>
    <alternativeName>
        <fullName evidence="2">Aryl-sulfate sulphohydrolase</fullName>
    </alternativeName>
</protein>
<dbReference type="CDD" id="cd16147">
    <property type="entry name" value="G6S"/>
    <property type="match status" value="1"/>
</dbReference>
<dbReference type="Gene3D" id="3.40.720.10">
    <property type="entry name" value="Alkaline Phosphatase, subunit A"/>
    <property type="match status" value="1"/>
</dbReference>
<comment type="catalytic activity">
    <reaction evidence="2">
        <text>an aryl sulfate + H2O = a phenol + sulfate + H(+)</text>
        <dbReference type="Rhea" id="RHEA:17261"/>
        <dbReference type="ChEBI" id="CHEBI:15377"/>
        <dbReference type="ChEBI" id="CHEBI:15378"/>
        <dbReference type="ChEBI" id="CHEBI:16189"/>
        <dbReference type="ChEBI" id="CHEBI:33853"/>
        <dbReference type="ChEBI" id="CHEBI:140317"/>
        <dbReference type="EC" id="3.1.6.1"/>
    </reaction>
</comment>
<sequence>MLRQLFYSYLVGTALLAKASNVVFILTDDQDAQLNSLKYMPKVQELLLAKGTHYRKHYCTVAWCCPSRVNILTGKSAHNTNVTNVVAPYGGYDVFVNNSLNENWVPLWLQEAGINNYYVGKLMNSHTIKNFDKPEPSGFTDFDFLLEPNTYSYLNPIFQRKGHLPFPHRNEYNTDLLSEKGLRFIDDAVKEDKPFFLTLAPIAPHSDVRIELTPNGTELANVIRSAPSPAARHEGMFQDEIVPRGDSFNPSSPSGVDWVYELPQLSAENVTYNDYYFRQRLGSLQAIDDMVEAVVNKLAEHNVLEDTYIFYSADNGYHIGQHRLEPGKCGGWEEDINVPLIVRGPNVPEGEVVDLVTSHTDLAPTFFKALGVPLRDDFDGMPVPVTAEQIDEYRSGGKQKEITQVEMWSDAVDSDYNEPVDVTSTINTYKSVRILGTDYGFYYSVWCTGSHELYDMTADPLQMTNLYNPSTTYPGDTPPPVIPSNSSTIALGNTSYPTLSLVHRLDALLFVLKTCKGKTCYLPWETLMPNTGVNSLRDAMDTKYDDYFAGLPRVEWDVCDIGQVLEVEGEIFGPDDAYGNGTVTYPGRKRGPTKMVKRDFGDKPLGGTSLWARVGD</sequence>
<feature type="domain" description="Sulfatase N-terminal" evidence="4">
    <location>
        <begin position="20"/>
        <end position="372"/>
    </location>
</feature>
<dbReference type="PANTHER" id="PTHR43108:SF8">
    <property type="entry name" value="SD21168P"/>
    <property type="match status" value="1"/>
</dbReference>
<dbReference type="Pfam" id="PF00884">
    <property type="entry name" value="Sulfatase"/>
    <property type="match status" value="1"/>
</dbReference>
<evidence type="ECO:0000313" key="5">
    <source>
        <dbReference type="EMBL" id="KAF2729206.1"/>
    </source>
</evidence>
<dbReference type="PANTHER" id="PTHR43108">
    <property type="entry name" value="N-ACETYLGLUCOSAMINE-6-SULFATASE FAMILY MEMBER"/>
    <property type="match status" value="1"/>
</dbReference>
<evidence type="ECO:0000259" key="4">
    <source>
        <dbReference type="Pfam" id="PF00884"/>
    </source>
</evidence>
<evidence type="ECO:0000256" key="3">
    <source>
        <dbReference type="PIRSR" id="PIRSR000972-50"/>
    </source>
</evidence>
<comment type="caution">
    <text evidence="5">The sequence shown here is derived from an EMBL/GenBank/DDBJ whole genome shotgun (WGS) entry which is preliminary data.</text>
</comment>
<accession>A0A9P4QQS4</accession>
<dbReference type="GO" id="GO:0004065">
    <property type="term" value="F:arylsulfatase activity"/>
    <property type="evidence" value="ECO:0007669"/>
    <property type="project" value="UniProtKB-UniRule"/>
</dbReference>
<organism evidence="5 6">
    <name type="scientific">Polyplosphaeria fusca</name>
    <dbReference type="NCBI Taxonomy" id="682080"/>
    <lineage>
        <taxon>Eukaryota</taxon>
        <taxon>Fungi</taxon>
        <taxon>Dikarya</taxon>
        <taxon>Ascomycota</taxon>
        <taxon>Pezizomycotina</taxon>
        <taxon>Dothideomycetes</taxon>
        <taxon>Pleosporomycetidae</taxon>
        <taxon>Pleosporales</taxon>
        <taxon>Tetraplosphaeriaceae</taxon>
        <taxon>Polyplosphaeria</taxon>
    </lineage>
</organism>
<dbReference type="EMBL" id="ML996253">
    <property type="protein sequence ID" value="KAF2729206.1"/>
    <property type="molecule type" value="Genomic_DNA"/>
</dbReference>